<dbReference type="GO" id="GO:0006203">
    <property type="term" value="P:dGTP catabolic process"/>
    <property type="evidence" value="ECO:0007669"/>
    <property type="project" value="TreeGrafter"/>
</dbReference>
<dbReference type="PROSITE" id="PS51831">
    <property type="entry name" value="HD"/>
    <property type="match status" value="1"/>
</dbReference>
<feature type="domain" description="HD" evidence="4">
    <location>
        <begin position="569"/>
        <end position="706"/>
    </location>
</feature>
<evidence type="ECO:0000256" key="1">
    <source>
        <dbReference type="ARBA" id="ARBA00004141"/>
    </source>
</evidence>
<evidence type="ECO:0000259" key="4">
    <source>
        <dbReference type="PROSITE" id="PS51831"/>
    </source>
</evidence>
<dbReference type="Pfam" id="PF01966">
    <property type="entry name" value="HD"/>
    <property type="match status" value="1"/>
</dbReference>
<reference evidence="5 6" key="1">
    <citation type="journal article" date="2019" name="Fungal Biol. Biotechnol.">
        <title>Draft genome sequence of fastidious pathogen Ceratobasidium theobromae, which causes vascular-streak dieback in Theobroma cacao.</title>
        <authorList>
            <person name="Ali S.S."/>
            <person name="Asman A."/>
            <person name="Shao J."/>
            <person name="Firmansyah A.P."/>
            <person name="Susilo A.W."/>
            <person name="Rosmana A."/>
            <person name="McMahon P."/>
            <person name="Junaid M."/>
            <person name="Guest D."/>
            <person name="Kheng T.Y."/>
            <person name="Meinhardt L.W."/>
            <person name="Bailey B.A."/>
        </authorList>
    </citation>
    <scope>NUCLEOTIDE SEQUENCE [LARGE SCALE GENOMIC DNA]</scope>
    <source>
        <strain evidence="5 6">CT2</strain>
    </source>
</reference>
<dbReference type="GO" id="GO:0005634">
    <property type="term" value="C:nucleus"/>
    <property type="evidence" value="ECO:0007669"/>
    <property type="project" value="TreeGrafter"/>
</dbReference>
<dbReference type="Pfam" id="PF19276">
    <property type="entry name" value="HD_assoc_2"/>
    <property type="match status" value="1"/>
</dbReference>
<keyword evidence="3" id="KW-0472">Membrane</keyword>
<dbReference type="EMBL" id="SSOP01000010">
    <property type="protein sequence ID" value="KAB5595372.1"/>
    <property type="molecule type" value="Genomic_DNA"/>
</dbReference>
<dbReference type="SMART" id="SM00471">
    <property type="entry name" value="HDc"/>
    <property type="match status" value="1"/>
</dbReference>
<keyword evidence="3" id="KW-1133">Transmembrane helix</keyword>
<name>A0A5N5QUD2_9AGAM</name>
<evidence type="ECO:0000256" key="3">
    <source>
        <dbReference type="SAM" id="Phobius"/>
    </source>
</evidence>
<feature type="region of interest" description="Disordered" evidence="2">
    <location>
        <begin position="955"/>
        <end position="1062"/>
    </location>
</feature>
<sequence length="1062" mass="118112">MFNWGTTSSGPLWGKVVDARGPRLPLLVAFALLLFGYGGIRAFYTGAIKMSETSARFNGDVAALFFFSLCTGVGGNAGVTSAMNSAAKSFPDRMRASITGVVASGFGLSAFFFSTFAHTLFPGHTSALLLVLALGASFPMLLGFFIIRPSHHSSQNLYESIPASESQLSIVEQWDTFSPVEATSEQEAVAHVRETARMRGESGARRSRNLGEEDTAFLLTDGVSSYRGRSRNATRMALEIPGPASRDREHVSLQRSFVNTMANLDEPEVDIHGMALFKTLDFWLMFSILSLLAGTGLMYINNVGSIVQALLAAGNPDWDHTDGTERQAAQVSIISLANSAGRILIGLGADHGKNKYDTPRSYFLVVTSTLAVMSQIALMYAEVPNHLWMTSGLLGLAYGATFGLCPVLTIEWFGMSHFSGNWGFVALAPVLSSNFFNIMFGRNLDNHAAEPRSSTPRVRGLPSTKELQCYDGHACYVDSHPLFPTTASHVAAMARQYTPPMDADGEIPSSQGSSIFDGYTRVFKDPVHDYIEIPSYLSRIVDTPQFQRLRELKQLGAAYYVFPGASHNRFEHCLGVAHLARKMVEDIRSRQPELGIDDRDVKCVTVAGLCHDLGHGPFSHVWDNKFIPRASPGMKWTHEMGSEMMFDALCSEHEIDLTIDERNFVKDLIRGRPNLSNERDPPEKPFLFEIVANNRNGIDVDKFDYIQRDTHAVGNKMNDVTSRLIRSARVIDDEICYADKDWYMVHQLFESRFALHKTIYNHKSGKAVELMIVDALVYANPVLRLVDKIHNPDQYLYLNDSVLLEIERSTDEKLAKSREIIKRIRTRQLYKHVDVHMFAAEHRDTLKLLSPARVVEAAKSIEMPEGEDVELAVEDVAIDVTLIHLGMKDKRPVDLVKFYGKRNPNVSSRAAPENVSHVFSESSQELCLRVFTRNPDKFGIVQAACREALKQLFPANDDESPKAPSTPKMTPVKSVEGPASANRREDLRKSAHARSVSTPFAHNPFTTVPPNYRESQSPQRALPSFTNGKRSRGESENNSPDWPEIKRPRTLPRADPNSPCKR</sequence>
<accession>A0A5N5QUD2</accession>
<dbReference type="GO" id="GO:0008832">
    <property type="term" value="F:dGTPase activity"/>
    <property type="evidence" value="ECO:0007669"/>
    <property type="project" value="TreeGrafter"/>
</dbReference>
<feature type="transmembrane region" description="Helical" evidence="3">
    <location>
        <begin position="24"/>
        <end position="44"/>
    </location>
</feature>
<dbReference type="InterPro" id="IPR006674">
    <property type="entry name" value="HD_domain"/>
</dbReference>
<feature type="transmembrane region" description="Helical" evidence="3">
    <location>
        <begin position="98"/>
        <end position="121"/>
    </location>
</feature>
<proteinExistence type="predicted"/>
<comment type="caution">
    <text evidence="5">The sequence shown here is derived from an EMBL/GenBank/DDBJ whole genome shotgun (WGS) entry which is preliminary data.</text>
</comment>
<dbReference type="InterPro" id="IPR003607">
    <property type="entry name" value="HD/PDEase_dom"/>
</dbReference>
<dbReference type="InterPro" id="IPR045509">
    <property type="entry name" value="HD_assoc_2"/>
</dbReference>
<dbReference type="PANTHER" id="PTHR11373">
    <property type="entry name" value="DEOXYNUCLEOSIDE TRIPHOSPHATE TRIPHOSPHOHYDROLASE"/>
    <property type="match status" value="1"/>
</dbReference>
<dbReference type="Proteomes" id="UP000383932">
    <property type="component" value="Unassembled WGS sequence"/>
</dbReference>
<comment type="subcellular location">
    <subcellularLocation>
        <location evidence="1">Membrane</location>
        <topology evidence="1">Multi-pass membrane protein</topology>
    </subcellularLocation>
</comment>
<feature type="transmembrane region" description="Helical" evidence="3">
    <location>
        <begin position="127"/>
        <end position="147"/>
    </location>
</feature>
<gene>
    <name evidence="5" type="ORF">CTheo_1244</name>
</gene>
<keyword evidence="3" id="KW-0812">Transmembrane</keyword>
<dbReference type="AlphaFoldDB" id="A0A5N5QUD2"/>
<dbReference type="InterPro" id="IPR050135">
    <property type="entry name" value="dGTPase-like"/>
</dbReference>
<dbReference type="GO" id="GO:0016020">
    <property type="term" value="C:membrane"/>
    <property type="evidence" value="ECO:0007669"/>
    <property type="project" value="UniProtKB-SubCell"/>
</dbReference>
<dbReference type="CDD" id="cd00077">
    <property type="entry name" value="HDc"/>
    <property type="match status" value="1"/>
</dbReference>
<dbReference type="Gene3D" id="3.30.70.2760">
    <property type="match status" value="1"/>
</dbReference>
<keyword evidence="6" id="KW-1185">Reference proteome</keyword>
<protein>
    <recommendedName>
        <fullName evidence="4">HD domain-containing protein</fullName>
    </recommendedName>
</protein>
<feature type="transmembrane region" description="Helical" evidence="3">
    <location>
        <begin position="361"/>
        <end position="381"/>
    </location>
</feature>
<evidence type="ECO:0000313" key="6">
    <source>
        <dbReference type="Proteomes" id="UP000383932"/>
    </source>
</evidence>
<dbReference type="OrthoDB" id="9991235at2759"/>
<evidence type="ECO:0000256" key="2">
    <source>
        <dbReference type="SAM" id="MobiDB-lite"/>
    </source>
</evidence>
<evidence type="ECO:0000313" key="5">
    <source>
        <dbReference type="EMBL" id="KAB5595372.1"/>
    </source>
</evidence>
<dbReference type="SUPFAM" id="SSF109604">
    <property type="entry name" value="HD-domain/PDEase-like"/>
    <property type="match status" value="1"/>
</dbReference>
<organism evidence="5 6">
    <name type="scientific">Ceratobasidium theobromae</name>
    <dbReference type="NCBI Taxonomy" id="1582974"/>
    <lineage>
        <taxon>Eukaryota</taxon>
        <taxon>Fungi</taxon>
        <taxon>Dikarya</taxon>
        <taxon>Basidiomycota</taxon>
        <taxon>Agaricomycotina</taxon>
        <taxon>Agaricomycetes</taxon>
        <taxon>Cantharellales</taxon>
        <taxon>Ceratobasidiaceae</taxon>
        <taxon>Ceratobasidium</taxon>
    </lineage>
</organism>
<dbReference type="Gene3D" id="1.10.3210.10">
    <property type="entry name" value="Hypothetical protein af1432"/>
    <property type="match status" value="1"/>
</dbReference>
<dbReference type="SUPFAM" id="SSF103473">
    <property type="entry name" value="MFS general substrate transporter"/>
    <property type="match status" value="1"/>
</dbReference>
<feature type="transmembrane region" description="Helical" evidence="3">
    <location>
        <begin position="282"/>
        <end position="300"/>
    </location>
</feature>
<dbReference type="PANTHER" id="PTHR11373:SF4">
    <property type="entry name" value="DEOXYNUCLEOSIDE TRIPHOSPHATE TRIPHOSPHOHYDROLASE SAMHD1"/>
    <property type="match status" value="1"/>
</dbReference>
<feature type="compositionally biased region" description="Polar residues" evidence="2">
    <location>
        <begin position="995"/>
        <end position="1028"/>
    </location>
</feature>
<dbReference type="GO" id="GO:0022857">
    <property type="term" value="F:transmembrane transporter activity"/>
    <property type="evidence" value="ECO:0007669"/>
    <property type="project" value="InterPro"/>
</dbReference>
<feature type="transmembrane region" description="Helical" evidence="3">
    <location>
        <begin position="422"/>
        <end position="440"/>
    </location>
</feature>
<dbReference type="Gene3D" id="1.20.1250.20">
    <property type="entry name" value="MFS general substrate transporter like domains"/>
    <property type="match status" value="1"/>
</dbReference>
<dbReference type="Pfam" id="PF07690">
    <property type="entry name" value="MFS_1"/>
    <property type="match status" value="1"/>
</dbReference>
<feature type="transmembrane region" description="Helical" evidence="3">
    <location>
        <begin position="64"/>
        <end position="86"/>
    </location>
</feature>
<dbReference type="InterPro" id="IPR011701">
    <property type="entry name" value="MFS"/>
</dbReference>
<feature type="transmembrane region" description="Helical" evidence="3">
    <location>
        <begin position="387"/>
        <end position="410"/>
    </location>
</feature>
<dbReference type="InterPro" id="IPR036259">
    <property type="entry name" value="MFS_trans_sf"/>
</dbReference>